<protein>
    <recommendedName>
        <fullName evidence="1">F-box domain-containing protein</fullName>
    </recommendedName>
</protein>
<dbReference type="Proteomes" id="UP001432027">
    <property type="component" value="Unassembled WGS sequence"/>
</dbReference>
<comment type="caution">
    <text evidence="2">The sequence shown here is derived from an EMBL/GenBank/DDBJ whole genome shotgun (WGS) entry which is preliminary data.</text>
</comment>
<dbReference type="EMBL" id="BTSX01000001">
    <property type="protein sequence ID" value="GMS78685.1"/>
    <property type="molecule type" value="Genomic_DNA"/>
</dbReference>
<feature type="domain" description="F-box" evidence="1">
    <location>
        <begin position="1"/>
        <end position="48"/>
    </location>
</feature>
<proteinExistence type="predicted"/>
<dbReference type="Pfam" id="PF00646">
    <property type="entry name" value="F-box"/>
    <property type="match status" value="1"/>
</dbReference>
<sequence length="323" mass="36506">MDLLSLPDIFLHQLMRLMEIKDRLRLRLTCREFEQIVAGSNAGYFEDCGLLLEQSQFSVDIGDAAFNAVNTTKENMDAFLRMKSRLFNKIAVNEFTVILGENTVDPEFIRHLTDKFKIGTICFYVSSPPQMGNAMQLMADFPCSSYILDIEYLPEVELLLALPPMEKFVIFKSRECGPPDMITGRRLPLPGESNAAIPAESFFKLLETHKTLVFEYKLVTLSSDDLMKAIKIISADTRKRTVEFKIKNSLNVDFLEESGISKTTKNGDCNGEFVAVWCVGETPRTFASVQLRYYKCLISITDISWANGDLLDHLASVKLTNCS</sequence>
<dbReference type="AlphaFoldDB" id="A0AAV5S973"/>
<reference evidence="2" key="1">
    <citation type="submission" date="2023-10" db="EMBL/GenBank/DDBJ databases">
        <title>Genome assembly of Pristionchus species.</title>
        <authorList>
            <person name="Yoshida K."/>
            <person name="Sommer R.J."/>
        </authorList>
    </citation>
    <scope>NUCLEOTIDE SEQUENCE</scope>
    <source>
        <strain evidence="2">RS0144</strain>
    </source>
</reference>
<organism evidence="2 3">
    <name type="scientific">Pristionchus entomophagus</name>
    <dbReference type="NCBI Taxonomy" id="358040"/>
    <lineage>
        <taxon>Eukaryota</taxon>
        <taxon>Metazoa</taxon>
        <taxon>Ecdysozoa</taxon>
        <taxon>Nematoda</taxon>
        <taxon>Chromadorea</taxon>
        <taxon>Rhabditida</taxon>
        <taxon>Rhabditina</taxon>
        <taxon>Diplogasteromorpha</taxon>
        <taxon>Diplogasteroidea</taxon>
        <taxon>Neodiplogasteridae</taxon>
        <taxon>Pristionchus</taxon>
    </lineage>
</organism>
<evidence type="ECO:0000259" key="1">
    <source>
        <dbReference type="PROSITE" id="PS50181"/>
    </source>
</evidence>
<evidence type="ECO:0000313" key="2">
    <source>
        <dbReference type="EMBL" id="GMS78685.1"/>
    </source>
</evidence>
<dbReference type="PROSITE" id="PS50181">
    <property type="entry name" value="FBOX"/>
    <property type="match status" value="1"/>
</dbReference>
<keyword evidence="3" id="KW-1185">Reference proteome</keyword>
<gene>
    <name evidence="2" type="ORF">PENTCL1PPCAC_860</name>
</gene>
<evidence type="ECO:0000313" key="3">
    <source>
        <dbReference type="Proteomes" id="UP001432027"/>
    </source>
</evidence>
<accession>A0AAV5S973</accession>
<name>A0AAV5S973_9BILA</name>
<dbReference type="InterPro" id="IPR001810">
    <property type="entry name" value="F-box_dom"/>
</dbReference>